<evidence type="ECO:0000256" key="1">
    <source>
        <dbReference type="SAM" id="MobiDB-lite"/>
    </source>
</evidence>
<accession>A0A0B0D7L9</accession>
<proteinExistence type="predicted"/>
<reference evidence="2 3" key="1">
    <citation type="submission" date="2014-09" db="EMBL/GenBank/DDBJ databases">
        <title>High-quality draft genome sequence of Kocuria marina SO9-6, an actinobacterium isolated from a copper mine.</title>
        <authorList>
            <person name="Castro D.B."/>
            <person name="Pereira L.B."/>
            <person name="Silva M.V."/>
            <person name="Silva B.P."/>
            <person name="Zanardi B.R."/>
            <person name="Carlos C."/>
            <person name="Belgini D.R."/>
            <person name="Limache E.G."/>
            <person name="Lacerda G.V."/>
            <person name="Nery M.B."/>
            <person name="Gomes M.B."/>
            <person name="Souza S."/>
            <person name="Silva T.M."/>
            <person name="Rodrigues V.D."/>
            <person name="Paulino L.C."/>
            <person name="Vicentini R."/>
            <person name="Ferraz L.F."/>
            <person name="Ottoboni L.M."/>
        </authorList>
    </citation>
    <scope>NUCLEOTIDE SEQUENCE [LARGE SCALE GENOMIC DNA]</scope>
    <source>
        <strain evidence="2 3">SO9-6</strain>
    </source>
</reference>
<dbReference type="Proteomes" id="UP000030664">
    <property type="component" value="Unassembled WGS sequence"/>
</dbReference>
<dbReference type="Gene3D" id="3.40.30.120">
    <property type="match status" value="1"/>
</dbReference>
<dbReference type="eggNOG" id="COG0654">
    <property type="taxonomic scope" value="Bacteria"/>
</dbReference>
<gene>
    <name evidence="2" type="ORF">AS25_12685</name>
</gene>
<dbReference type="RefSeq" id="WP_035965613.1">
    <property type="nucleotide sequence ID" value="NZ_JAQDQR010000010.1"/>
</dbReference>
<dbReference type="Pfam" id="PF21274">
    <property type="entry name" value="Rng_hyd_C"/>
    <property type="match status" value="1"/>
</dbReference>
<sequence length="184" mass="19597">MVADGTELPVDERDAELYYRPTTRPGSRLPHAWLGLADPREPSVSTHDICGHGRFTVLTGINGAKWANAVERVAEELGIPLTAHVIGPEQEYEDLYGDWAGLREVADDGMVLVRPHNHVAYRSHGMAEDPAATLTETLRAVLGSGEGALQGGRSSVSARDASEQDSGGASEQGTRDASQQGARA</sequence>
<name>A0A0B0D7L9_9MICC</name>
<dbReference type="EMBL" id="JROM01000058">
    <property type="protein sequence ID" value="KHE73393.1"/>
    <property type="molecule type" value="Genomic_DNA"/>
</dbReference>
<evidence type="ECO:0000313" key="3">
    <source>
        <dbReference type="Proteomes" id="UP000030664"/>
    </source>
</evidence>
<evidence type="ECO:0000313" key="2">
    <source>
        <dbReference type="EMBL" id="KHE73393.1"/>
    </source>
</evidence>
<organism evidence="2 3">
    <name type="scientific">Kocuria marina</name>
    <dbReference type="NCBI Taxonomy" id="223184"/>
    <lineage>
        <taxon>Bacteria</taxon>
        <taxon>Bacillati</taxon>
        <taxon>Actinomycetota</taxon>
        <taxon>Actinomycetes</taxon>
        <taxon>Micrococcales</taxon>
        <taxon>Micrococcaceae</taxon>
        <taxon>Kocuria</taxon>
    </lineage>
</organism>
<protein>
    <submittedName>
        <fullName evidence="2">Uncharacterized protein</fullName>
    </submittedName>
</protein>
<feature type="region of interest" description="Disordered" evidence="1">
    <location>
        <begin position="146"/>
        <end position="184"/>
    </location>
</feature>
<dbReference type="AlphaFoldDB" id="A0A0B0D7L9"/>
<feature type="compositionally biased region" description="Polar residues" evidence="1">
    <location>
        <begin position="164"/>
        <end position="184"/>
    </location>
</feature>
<dbReference type="STRING" id="223184.AS25_12685"/>
<comment type="caution">
    <text evidence="2">The sequence shown here is derived from an EMBL/GenBank/DDBJ whole genome shotgun (WGS) entry which is preliminary data.</text>
</comment>